<feature type="region of interest" description="Disordered" evidence="1">
    <location>
        <begin position="1169"/>
        <end position="1382"/>
    </location>
</feature>
<feature type="region of interest" description="Disordered" evidence="1">
    <location>
        <begin position="717"/>
        <end position="817"/>
    </location>
</feature>
<feature type="compositionally biased region" description="Polar residues" evidence="1">
    <location>
        <begin position="1210"/>
        <end position="1220"/>
    </location>
</feature>
<evidence type="ECO:0000313" key="4">
    <source>
        <dbReference type="Proteomes" id="UP001217089"/>
    </source>
</evidence>
<keyword evidence="4" id="KW-1185">Reference proteome</keyword>
<feature type="region of interest" description="Disordered" evidence="1">
    <location>
        <begin position="508"/>
        <end position="529"/>
    </location>
</feature>
<dbReference type="Pfam" id="PF16687">
    <property type="entry name" value="ELYS-bb"/>
    <property type="match status" value="2"/>
</dbReference>
<feature type="compositionally biased region" description="Polar residues" evidence="1">
    <location>
        <begin position="1282"/>
        <end position="1295"/>
    </location>
</feature>
<protein>
    <recommendedName>
        <fullName evidence="2">ELYS beta-propeller domain-containing protein</fullName>
    </recommendedName>
</protein>
<gene>
    <name evidence="3" type="ORF">KUTeg_001694</name>
</gene>
<feature type="compositionally biased region" description="Basic and acidic residues" evidence="1">
    <location>
        <begin position="1222"/>
        <end position="1253"/>
    </location>
</feature>
<dbReference type="InterPro" id="IPR052620">
    <property type="entry name" value="ELYS/MEL-28_NucAsmblyFactor"/>
</dbReference>
<evidence type="ECO:0000313" key="3">
    <source>
        <dbReference type="EMBL" id="KAJ8320107.1"/>
    </source>
</evidence>
<dbReference type="PANTHER" id="PTHR21583">
    <property type="entry name" value="ELYS PROTEIN"/>
    <property type="match status" value="1"/>
</dbReference>
<feature type="compositionally biased region" description="Polar residues" evidence="1">
    <location>
        <begin position="1169"/>
        <end position="1188"/>
    </location>
</feature>
<sequence length="1382" mass="155483">MMFTSDDVYISCLTYIPQIGNLVVGFSFGCYQLWRLLVPVLEYSSRLEPEMIPVTHFSYQEPENDPKNFCYLWVTRGANKLDDDVTSFITLYQLAYNKKTWYSNYGAFYEELTSVSVRFDLDLTHNPPFGIHGPDLSLCAFVWESADGQNTRSSFHLGIFDMNRWYHAQMPSTLRNPGGTLDTCSYFSFLSLDEAIDVASPESLLAVHVDVQKLRKFINNSPLPPEQHFYPASLAFDVTLVMECGLVKGRYLGTQRQAQMRDSLLEMALDKGLLPFIIRCVQEWSMGGSMELQNKIAVVTYLTEHLEMVRWFIGAGLLPENDEADELYGSRYSYPAGSLIQAFRNRRQELQKINSFIGETDLLMIDGLVEQMGSSVKELWDREGGNGLYPPPSLHAMLSVYLLDAKTVDQLLQLPLTDQEEKHLIEYLSTTTEAYGKELLVMYYLQRARYVEAIRLNEKLKQAALTEGSTKARERAVVRNAIIDGFVSVLSSVQRKLIFENQHIPKKNTARRREVRRPQPLSTTVTRRSTAPVKSQSNLFLEVMERVQDINYITAEEEEVDTPNRSESDQEIEPFICTPVTPRYHSKLSQTLPVVYPRMDEDTENINEEKLTKKLHNSTVSSVFNNSKYSSPSNTNKYKLMGAKALSLLETPKVIRKTPPKQRTSSAMLMTPQSILKVKNLITGTPSPQLSSSNTSLKGSAELRGTPLLAVPKHLGFNDSSVPNTPRSVSFAEAPTITTPKQLRSSEARHKLLTDMPPRSPGGNQKKLPRSPPSPRSLRDRSPTPESVSLSPKNAPKMDRLQRPPLHSDDQLDMSRDNCTNLEGEIDVDDNITFNFHKSEKEPSNAIDIEEMEMADTSTETLPLRSPPSEGDTVSTPIRSSFKQKTPSSILKSRSPKVKLDKSPRVMFADAKGTERDEVTTTTDNHEQMEMSFEIDKPIEIDLTMEEEEDDEVTGTNDIQKEKSSFFKKYGNKSGSVSLRQKVDSIQMDEPARVVTEPDSSSGNGMFEHDSRYNVLFREGGPSTSFYKPKHSPVESSAETESPSKKPLAVDISGNEVLVGDNLKFTKSLPVGKNSVSETVQSDLVTDTQSSQSVDVTEKYSNQTATNVEILDNEVVIGDLRFSKSSPNKKEKTENDTCMSDQNNEEMEVISDSGDLSCTDTEINFTQLKQGRQVDSGSTRTSSGILKTSESDQPSKDKDIFISPRRSLKEQSVSKSPNTSDETEKIETKSVNKSHMKTEKGKKQQIDKVKDVENEIILSPRDHHTLDNSLRNVSKLELSPSKAITGSSRESSPSKKATKEQAKSKSPSRKKSSNHNNVIEEELVITVNETETDVEISTPTRHSTRLQLKYTSIKTDDVNDEDSKLKSPSRRDEKFKNRHTRS</sequence>
<feature type="compositionally biased region" description="Basic and acidic residues" evidence="1">
    <location>
        <begin position="744"/>
        <end position="753"/>
    </location>
</feature>
<feature type="compositionally biased region" description="Polar residues" evidence="1">
    <location>
        <begin position="872"/>
        <end position="892"/>
    </location>
</feature>
<feature type="compositionally biased region" description="Basic and acidic residues" evidence="1">
    <location>
        <begin position="796"/>
        <end position="816"/>
    </location>
</feature>
<feature type="compositionally biased region" description="Basic and acidic residues" evidence="1">
    <location>
        <begin position="1354"/>
        <end position="1375"/>
    </location>
</feature>
<feature type="domain" description="ELYS beta-propeller" evidence="2">
    <location>
        <begin position="8"/>
        <end position="125"/>
    </location>
</feature>
<feature type="region of interest" description="Disordered" evidence="1">
    <location>
        <begin position="1024"/>
        <end position="1047"/>
    </location>
</feature>
<feature type="compositionally biased region" description="Polar residues" evidence="1">
    <location>
        <begin position="1335"/>
        <end position="1353"/>
    </location>
</feature>
<feature type="domain" description="ELYS beta-propeller" evidence="2">
    <location>
        <begin position="132"/>
        <end position="247"/>
    </location>
</feature>
<reference evidence="3 4" key="1">
    <citation type="submission" date="2022-12" db="EMBL/GenBank/DDBJ databases">
        <title>Chromosome-level genome of Tegillarca granosa.</title>
        <authorList>
            <person name="Kim J."/>
        </authorList>
    </citation>
    <scope>NUCLEOTIDE SEQUENCE [LARGE SCALE GENOMIC DNA]</scope>
    <source>
        <strain evidence="3">Teg-2019</strain>
        <tissue evidence="3">Adductor muscle</tissue>
    </source>
</reference>
<organism evidence="3 4">
    <name type="scientific">Tegillarca granosa</name>
    <name type="common">Malaysian cockle</name>
    <name type="synonym">Anadara granosa</name>
    <dbReference type="NCBI Taxonomy" id="220873"/>
    <lineage>
        <taxon>Eukaryota</taxon>
        <taxon>Metazoa</taxon>
        <taxon>Spiralia</taxon>
        <taxon>Lophotrochozoa</taxon>
        <taxon>Mollusca</taxon>
        <taxon>Bivalvia</taxon>
        <taxon>Autobranchia</taxon>
        <taxon>Pteriomorphia</taxon>
        <taxon>Arcoida</taxon>
        <taxon>Arcoidea</taxon>
        <taxon>Arcidae</taxon>
        <taxon>Tegillarca</taxon>
    </lineage>
</organism>
<proteinExistence type="predicted"/>
<feature type="region of interest" description="Disordered" evidence="1">
    <location>
        <begin position="859"/>
        <end position="899"/>
    </location>
</feature>
<comment type="caution">
    <text evidence="3">The sequence shown here is derived from an EMBL/GenBank/DDBJ whole genome shotgun (WGS) entry which is preliminary data.</text>
</comment>
<feature type="compositionally biased region" description="Polar residues" evidence="1">
    <location>
        <begin position="520"/>
        <end position="529"/>
    </location>
</feature>
<name>A0ABQ9FS64_TEGGR</name>
<dbReference type="EMBL" id="JARBDR010000141">
    <property type="protein sequence ID" value="KAJ8320107.1"/>
    <property type="molecule type" value="Genomic_DNA"/>
</dbReference>
<dbReference type="InterPro" id="IPR032040">
    <property type="entry name" value="ELYS-bb"/>
</dbReference>
<feature type="region of interest" description="Disordered" evidence="1">
    <location>
        <begin position="1122"/>
        <end position="1144"/>
    </location>
</feature>
<evidence type="ECO:0000259" key="2">
    <source>
        <dbReference type="Pfam" id="PF16687"/>
    </source>
</evidence>
<accession>A0ABQ9FS64</accession>
<dbReference type="Proteomes" id="UP001217089">
    <property type="component" value="Unassembled WGS sequence"/>
</dbReference>
<feature type="compositionally biased region" description="Basic and acidic residues" evidence="1">
    <location>
        <begin position="1189"/>
        <end position="1200"/>
    </location>
</feature>
<feature type="compositionally biased region" description="Polar residues" evidence="1">
    <location>
        <begin position="718"/>
        <end position="728"/>
    </location>
</feature>
<evidence type="ECO:0000256" key="1">
    <source>
        <dbReference type="SAM" id="MobiDB-lite"/>
    </source>
</evidence>
<dbReference type="PANTHER" id="PTHR21583:SF8">
    <property type="entry name" value="PROTEIN ELYS"/>
    <property type="match status" value="1"/>
</dbReference>